<dbReference type="AlphaFoldDB" id="A0ABC8J479"/>
<evidence type="ECO:0000313" key="1">
    <source>
        <dbReference type="EMBL" id="CAH8307268.1"/>
    </source>
</evidence>
<comment type="caution">
    <text evidence="1">The sequence shown here is derived from an EMBL/GenBank/DDBJ whole genome shotgun (WGS) entry which is preliminary data.</text>
</comment>
<evidence type="ECO:0000313" key="2">
    <source>
        <dbReference type="Proteomes" id="UP001642260"/>
    </source>
</evidence>
<organism evidence="1 2">
    <name type="scientific">Eruca vesicaria subsp. sativa</name>
    <name type="common">Garden rocket</name>
    <name type="synonym">Eruca sativa</name>
    <dbReference type="NCBI Taxonomy" id="29727"/>
    <lineage>
        <taxon>Eukaryota</taxon>
        <taxon>Viridiplantae</taxon>
        <taxon>Streptophyta</taxon>
        <taxon>Embryophyta</taxon>
        <taxon>Tracheophyta</taxon>
        <taxon>Spermatophyta</taxon>
        <taxon>Magnoliopsida</taxon>
        <taxon>eudicotyledons</taxon>
        <taxon>Gunneridae</taxon>
        <taxon>Pentapetalae</taxon>
        <taxon>rosids</taxon>
        <taxon>malvids</taxon>
        <taxon>Brassicales</taxon>
        <taxon>Brassicaceae</taxon>
        <taxon>Brassiceae</taxon>
        <taxon>Eruca</taxon>
    </lineage>
</organism>
<reference evidence="1 2" key="1">
    <citation type="submission" date="2022-03" db="EMBL/GenBank/DDBJ databases">
        <authorList>
            <person name="Macdonald S."/>
            <person name="Ahmed S."/>
            <person name="Newling K."/>
        </authorList>
    </citation>
    <scope>NUCLEOTIDE SEQUENCE [LARGE SCALE GENOMIC DNA]</scope>
</reference>
<dbReference type="Proteomes" id="UP001642260">
    <property type="component" value="Unassembled WGS sequence"/>
</dbReference>
<protein>
    <submittedName>
        <fullName evidence="1">Uncharacterized protein</fullName>
    </submittedName>
</protein>
<accession>A0ABC8J479</accession>
<gene>
    <name evidence="1" type="ORF">ERUC_LOCUS4881</name>
</gene>
<keyword evidence="2" id="KW-1185">Reference proteome</keyword>
<dbReference type="EMBL" id="CAKOAT010067266">
    <property type="protein sequence ID" value="CAH8307268.1"/>
    <property type="molecule type" value="Genomic_DNA"/>
</dbReference>
<proteinExistence type="predicted"/>
<sequence length="197" mass="22408">MYHGPTFLLVLLLEDLHKKSFKSVKSKPKGQLRKPRSVLKDITNIAHLRQINSHSPSKSEVDGSTHSIDEDDEIVGNDLFGGTVSKFLSFYNLEVYTLMQLYVNTFTGIIHTDHQQVFDCSSPENSDTENDESEFDDSIDEEVDVLLNNGHRKQHDLTEPGGVLKLRKPSKINFKDTGKAADFILSRVHWYIVRACF</sequence>
<name>A0ABC8J479_ERUVS</name>